<gene>
    <name evidence="3" type="ORF">EV420DRAFT_1316079</name>
</gene>
<dbReference type="Proteomes" id="UP001175211">
    <property type="component" value="Unassembled WGS sequence"/>
</dbReference>
<proteinExistence type="predicted"/>
<feature type="compositionally biased region" description="Polar residues" evidence="1">
    <location>
        <begin position="221"/>
        <end position="238"/>
    </location>
</feature>
<feature type="non-terminal residue" evidence="3">
    <location>
        <position position="298"/>
    </location>
</feature>
<dbReference type="PROSITE" id="PS51257">
    <property type="entry name" value="PROKAR_LIPOPROTEIN"/>
    <property type="match status" value="1"/>
</dbReference>
<evidence type="ECO:0000256" key="2">
    <source>
        <dbReference type="SAM" id="Phobius"/>
    </source>
</evidence>
<organism evidence="3 4">
    <name type="scientific">Armillaria tabescens</name>
    <name type="common">Ringless honey mushroom</name>
    <name type="synonym">Agaricus tabescens</name>
    <dbReference type="NCBI Taxonomy" id="1929756"/>
    <lineage>
        <taxon>Eukaryota</taxon>
        <taxon>Fungi</taxon>
        <taxon>Dikarya</taxon>
        <taxon>Basidiomycota</taxon>
        <taxon>Agaricomycotina</taxon>
        <taxon>Agaricomycetes</taxon>
        <taxon>Agaricomycetidae</taxon>
        <taxon>Agaricales</taxon>
        <taxon>Marasmiineae</taxon>
        <taxon>Physalacriaceae</taxon>
        <taxon>Desarmillaria</taxon>
    </lineage>
</organism>
<dbReference type="AlphaFoldDB" id="A0AA39JDA0"/>
<dbReference type="RefSeq" id="XP_060323318.1">
    <property type="nucleotide sequence ID" value="XM_060468676.1"/>
</dbReference>
<comment type="caution">
    <text evidence="3">The sequence shown here is derived from an EMBL/GenBank/DDBJ whole genome shotgun (WGS) entry which is preliminary data.</text>
</comment>
<protein>
    <submittedName>
        <fullName evidence="3">Uncharacterized protein</fullName>
    </submittedName>
</protein>
<sequence>MHLPIRPRDEPVACDSNKRTLWDILWSSIATIFACLWISVHPNVPGSKLRAHGSFFCRLQRLKLMLLAIFSPEVIIMWAFRQWSVARRAKTYNISMAQGFFISIGGFVDKDGHAAASDDLHTTADVISKFPQEELLDRSKGDPLSKLISLLQTTWFMVYHIARAVQSLPITQIETATLAFTLLNIGNYILWWHKPMDVQVPIILEGFTFPPRQDGDGFSGDQRNTGGRSTENETTTNQAITNETKSSICFQCAHNAWRFIHAMAKHTRNLYHRYRKSLFTILTARSMSLTFVGWLRAR</sequence>
<feature type="transmembrane region" description="Helical" evidence="2">
    <location>
        <begin position="21"/>
        <end position="40"/>
    </location>
</feature>
<keyword evidence="2" id="KW-1133">Transmembrane helix</keyword>
<keyword evidence="2" id="KW-0812">Transmembrane</keyword>
<reference evidence="3" key="1">
    <citation type="submission" date="2023-06" db="EMBL/GenBank/DDBJ databases">
        <authorList>
            <consortium name="Lawrence Berkeley National Laboratory"/>
            <person name="Ahrendt S."/>
            <person name="Sahu N."/>
            <person name="Indic B."/>
            <person name="Wong-Bajracharya J."/>
            <person name="Merenyi Z."/>
            <person name="Ke H.-M."/>
            <person name="Monk M."/>
            <person name="Kocsube S."/>
            <person name="Drula E."/>
            <person name="Lipzen A."/>
            <person name="Balint B."/>
            <person name="Henrissat B."/>
            <person name="Andreopoulos B."/>
            <person name="Martin F.M."/>
            <person name="Harder C.B."/>
            <person name="Rigling D."/>
            <person name="Ford K.L."/>
            <person name="Foster G.D."/>
            <person name="Pangilinan J."/>
            <person name="Papanicolaou A."/>
            <person name="Barry K."/>
            <person name="LaButti K."/>
            <person name="Viragh M."/>
            <person name="Koriabine M."/>
            <person name="Yan M."/>
            <person name="Riley R."/>
            <person name="Champramary S."/>
            <person name="Plett K.L."/>
            <person name="Tsai I.J."/>
            <person name="Slot J."/>
            <person name="Sipos G."/>
            <person name="Plett J."/>
            <person name="Nagy L.G."/>
            <person name="Grigoriev I.V."/>
        </authorList>
    </citation>
    <scope>NUCLEOTIDE SEQUENCE</scope>
    <source>
        <strain evidence="3">CCBAS 213</strain>
    </source>
</reference>
<dbReference type="EMBL" id="JAUEPS010000083">
    <property type="protein sequence ID" value="KAK0439676.1"/>
    <property type="molecule type" value="Genomic_DNA"/>
</dbReference>
<dbReference type="PANTHER" id="PTHR35043">
    <property type="entry name" value="TRANSCRIPTION FACTOR DOMAIN-CONTAINING PROTEIN"/>
    <property type="match status" value="1"/>
</dbReference>
<evidence type="ECO:0000313" key="4">
    <source>
        <dbReference type="Proteomes" id="UP001175211"/>
    </source>
</evidence>
<evidence type="ECO:0000256" key="1">
    <source>
        <dbReference type="SAM" id="MobiDB-lite"/>
    </source>
</evidence>
<feature type="transmembrane region" description="Helical" evidence="2">
    <location>
        <begin position="60"/>
        <end position="80"/>
    </location>
</feature>
<keyword evidence="2" id="KW-0472">Membrane</keyword>
<name>A0AA39JDA0_ARMTA</name>
<dbReference type="GeneID" id="85352224"/>
<feature type="region of interest" description="Disordered" evidence="1">
    <location>
        <begin position="213"/>
        <end position="238"/>
    </location>
</feature>
<evidence type="ECO:0000313" key="3">
    <source>
        <dbReference type="EMBL" id="KAK0439676.1"/>
    </source>
</evidence>
<dbReference type="PANTHER" id="PTHR35043:SF7">
    <property type="entry name" value="TRANSCRIPTION FACTOR DOMAIN-CONTAINING PROTEIN"/>
    <property type="match status" value="1"/>
</dbReference>
<accession>A0AA39JDA0</accession>
<keyword evidence="4" id="KW-1185">Reference proteome</keyword>